<proteinExistence type="predicted"/>
<dbReference type="RefSeq" id="WP_073068580.1">
    <property type="nucleotide sequence ID" value="NZ_FRCK01000014.1"/>
</dbReference>
<dbReference type="OrthoDB" id="7205516at2"/>
<protein>
    <submittedName>
        <fullName evidence="3">Addiction module antidote protein, HigA family</fullName>
    </submittedName>
</protein>
<dbReference type="Gene3D" id="1.10.260.40">
    <property type="entry name" value="lambda repressor-like DNA-binding domains"/>
    <property type="match status" value="1"/>
</dbReference>
<keyword evidence="4" id="KW-1185">Reference proteome</keyword>
<accession>A0A1M7JV26</accession>
<dbReference type="PROSITE" id="PS50943">
    <property type="entry name" value="HTH_CROC1"/>
    <property type="match status" value="1"/>
</dbReference>
<reference evidence="4" key="1">
    <citation type="submission" date="2016-11" db="EMBL/GenBank/DDBJ databases">
        <authorList>
            <person name="Varghese N."/>
            <person name="Submissions S."/>
        </authorList>
    </citation>
    <scope>NUCLEOTIDE SEQUENCE [LARGE SCALE GENOMIC DNA]</scope>
    <source>
        <strain evidence="4">DSM 6637</strain>
    </source>
</reference>
<feature type="domain" description="HTH cro/C1-type" evidence="2">
    <location>
        <begin position="27"/>
        <end position="74"/>
    </location>
</feature>
<dbReference type="CDD" id="cd00093">
    <property type="entry name" value="HTH_XRE"/>
    <property type="match status" value="1"/>
</dbReference>
<dbReference type="InterPro" id="IPR013430">
    <property type="entry name" value="Toxin_antidote_HigA"/>
</dbReference>
<dbReference type="GO" id="GO:0003677">
    <property type="term" value="F:DNA binding"/>
    <property type="evidence" value="ECO:0007669"/>
    <property type="project" value="UniProtKB-KW"/>
</dbReference>
<sequence>MARSKEKPTITTPHPGGFVRATIIEPLGLSVKEAAQALGVHRVALSRFLNEQAGLSAEMAIRLQKAFGANMVELMRMQNDFDIARAREHEHEIEVSRYVPADAQLLTQPRLF</sequence>
<dbReference type="NCBIfam" id="TIGR02607">
    <property type="entry name" value="antidote_HigA"/>
    <property type="match status" value="1"/>
</dbReference>
<dbReference type="STRING" id="53463.SAMN05444389_11414"/>
<dbReference type="SMART" id="SM00530">
    <property type="entry name" value="HTH_XRE"/>
    <property type="match status" value="1"/>
</dbReference>
<gene>
    <name evidence="3" type="ORF">SAMN05444389_11414</name>
</gene>
<dbReference type="Pfam" id="PF01381">
    <property type="entry name" value="HTH_3"/>
    <property type="match status" value="1"/>
</dbReference>
<organism evidence="3 4">
    <name type="scientific">Paracoccus solventivorans</name>
    <dbReference type="NCBI Taxonomy" id="53463"/>
    <lineage>
        <taxon>Bacteria</taxon>
        <taxon>Pseudomonadati</taxon>
        <taxon>Pseudomonadota</taxon>
        <taxon>Alphaproteobacteria</taxon>
        <taxon>Rhodobacterales</taxon>
        <taxon>Paracoccaceae</taxon>
        <taxon>Paracoccus</taxon>
    </lineage>
</organism>
<keyword evidence="1" id="KW-0238">DNA-binding</keyword>
<dbReference type="AlphaFoldDB" id="A0A1M7JV26"/>
<evidence type="ECO:0000313" key="3">
    <source>
        <dbReference type="EMBL" id="SHM56889.1"/>
    </source>
</evidence>
<name>A0A1M7JV26_9RHOB</name>
<dbReference type="InterPro" id="IPR001387">
    <property type="entry name" value="Cro/C1-type_HTH"/>
</dbReference>
<evidence type="ECO:0000259" key="2">
    <source>
        <dbReference type="PROSITE" id="PS50943"/>
    </source>
</evidence>
<dbReference type="PANTHER" id="PTHR36924">
    <property type="entry name" value="ANTITOXIN HIGA-1"/>
    <property type="match status" value="1"/>
</dbReference>
<dbReference type="InterPro" id="IPR010982">
    <property type="entry name" value="Lambda_DNA-bd_dom_sf"/>
</dbReference>
<dbReference type="PANTHER" id="PTHR36924:SF1">
    <property type="entry name" value="ANTITOXIN HIGA-1"/>
    <property type="match status" value="1"/>
</dbReference>
<dbReference type="Proteomes" id="UP000184444">
    <property type="component" value="Unassembled WGS sequence"/>
</dbReference>
<evidence type="ECO:0000256" key="1">
    <source>
        <dbReference type="ARBA" id="ARBA00023125"/>
    </source>
</evidence>
<evidence type="ECO:0000313" key="4">
    <source>
        <dbReference type="Proteomes" id="UP000184444"/>
    </source>
</evidence>
<dbReference type="EMBL" id="FRCK01000014">
    <property type="protein sequence ID" value="SHM56889.1"/>
    <property type="molecule type" value="Genomic_DNA"/>
</dbReference>
<dbReference type="SUPFAM" id="SSF47413">
    <property type="entry name" value="lambda repressor-like DNA-binding domains"/>
    <property type="match status" value="1"/>
</dbReference>